<evidence type="ECO:0000313" key="2">
    <source>
        <dbReference type="Proteomes" id="UP000218334"/>
    </source>
</evidence>
<accession>A0A2H3B6W2</accession>
<protein>
    <submittedName>
        <fullName evidence="1">Uncharacterized protein</fullName>
    </submittedName>
</protein>
<evidence type="ECO:0000313" key="1">
    <source>
        <dbReference type="EMBL" id="PBK64604.1"/>
    </source>
</evidence>
<dbReference type="EMBL" id="KZ293450">
    <property type="protein sequence ID" value="PBK64604.1"/>
    <property type="molecule type" value="Genomic_DNA"/>
</dbReference>
<proteinExistence type="predicted"/>
<dbReference type="AlphaFoldDB" id="A0A2H3B6W2"/>
<reference evidence="2" key="1">
    <citation type="journal article" date="2017" name="Nat. Ecol. Evol.">
        <title>Genome expansion and lineage-specific genetic innovations in the forest pathogenic fungi Armillaria.</title>
        <authorList>
            <person name="Sipos G."/>
            <person name="Prasanna A.N."/>
            <person name="Walter M.C."/>
            <person name="O'Connor E."/>
            <person name="Balint B."/>
            <person name="Krizsan K."/>
            <person name="Kiss B."/>
            <person name="Hess J."/>
            <person name="Varga T."/>
            <person name="Slot J."/>
            <person name="Riley R."/>
            <person name="Boka B."/>
            <person name="Rigling D."/>
            <person name="Barry K."/>
            <person name="Lee J."/>
            <person name="Mihaltcheva S."/>
            <person name="LaButti K."/>
            <person name="Lipzen A."/>
            <person name="Waldron R."/>
            <person name="Moloney N.M."/>
            <person name="Sperisen C."/>
            <person name="Kredics L."/>
            <person name="Vagvoelgyi C."/>
            <person name="Patrignani A."/>
            <person name="Fitzpatrick D."/>
            <person name="Nagy I."/>
            <person name="Doyle S."/>
            <person name="Anderson J.B."/>
            <person name="Grigoriev I.V."/>
            <person name="Gueldener U."/>
            <person name="Muensterkoetter M."/>
            <person name="Nagy L.G."/>
        </authorList>
    </citation>
    <scope>NUCLEOTIDE SEQUENCE [LARGE SCALE GENOMIC DNA]</scope>
    <source>
        <strain evidence="2">28-4</strain>
    </source>
</reference>
<organism evidence="1 2">
    <name type="scientific">Armillaria solidipes</name>
    <dbReference type="NCBI Taxonomy" id="1076256"/>
    <lineage>
        <taxon>Eukaryota</taxon>
        <taxon>Fungi</taxon>
        <taxon>Dikarya</taxon>
        <taxon>Basidiomycota</taxon>
        <taxon>Agaricomycotina</taxon>
        <taxon>Agaricomycetes</taxon>
        <taxon>Agaricomycetidae</taxon>
        <taxon>Agaricales</taxon>
        <taxon>Marasmiineae</taxon>
        <taxon>Physalacriaceae</taxon>
        <taxon>Armillaria</taxon>
    </lineage>
</organism>
<dbReference type="Proteomes" id="UP000218334">
    <property type="component" value="Unassembled WGS sequence"/>
</dbReference>
<sequence length="245" mass="27983">MTSLQFPSTLTSHRSVSPTFGARLRSRKDFTESRAHSDSSFYPKCFGIDPDEDLNVRSRLPTSALMSSNPLSEESPAICHCQLFLWVMSLPLTTGLSSFSLDIRAHTVYEDEPLRTSFRNINVPTTIDGDFAWYLLHANRYMKWRLDIHIDGDRETLLSTTNSLTYADCRFRVDTPDYPKYSPLVYANDIQSLTGVDLIDEELPNINKPPSQRRVDYCKVFFNCDLVGTHNFLSVQPDDIPLLPF</sequence>
<gene>
    <name evidence="1" type="ORF">ARMSODRAFT_1022895</name>
</gene>
<keyword evidence="2" id="KW-1185">Reference proteome</keyword>
<name>A0A2H3B6W2_9AGAR</name>